<sequence>MSQTPGSNDAFNDSLNFVKKLWGGMHVPGMGGNSGSPVGNLGNMQTLQGMALPSMSVEDLDKRIQDLKTVETWLNVNMTMLRSTIQALEVQRATIATLHSLSSTMADTMKGMGAGAANNPFASYMAQANAGAETEPPADAAASAAPVEAGSESSSDATKTEKATEVSPLISQSAAWWSGVQEQFKQALGTALEKSAANYDAIKSVSETVAKNSASQFKAAAKAKAPVKASSKAPAKVATRAAKAAKAAAKTPAKAARKAPVGSAAKAKTVAAPVRRATK</sequence>
<dbReference type="AlphaFoldDB" id="A0A4R5VUQ1"/>
<protein>
    <submittedName>
        <fullName evidence="2">Uncharacterized protein</fullName>
    </submittedName>
</protein>
<evidence type="ECO:0000256" key="1">
    <source>
        <dbReference type="SAM" id="MobiDB-lite"/>
    </source>
</evidence>
<comment type="caution">
    <text evidence="2">The sequence shown here is derived from an EMBL/GenBank/DDBJ whole genome shotgun (WGS) entry which is preliminary data.</text>
</comment>
<proteinExistence type="predicted"/>
<keyword evidence="3" id="KW-1185">Reference proteome</keyword>
<feature type="compositionally biased region" description="Low complexity" evidence="1">
    <location>
        <begin position="130"/>
        <end position="155"/>
    </location>
</feature>
<evidence type="ECO:0000313" key="2">
    <source>
        <dbReference type="EMBL" id="TDK62570.1"/>
    </source>
</evidence>
<dbReference type="InterPro" id="IPR050026">
    <property type="entry name" value="PHA_gran_PhaM_N"/>
</dbReference>
<feature type="compositionally biased region" description="Low complexity" evidence="1">
    <location>
        <begin position="247"/>
        <end position="261"/>
    </location>
</feature>
<dbReference type="OrthoDB" id="8566581at2"/>
<feature type="region of interest" description="Disordered" evidence="1">
    <location>
        <begin position="247"/>
        <end position="279"/>
    </location>
</feature>
<dbReference type="RefSeq" id="WP_133330499.1">
    <property type="nucleotide sequence ID" value="NZ_SMYL01000011.1"/>
</dbReference>
<evidence type="ECO:0000313" key="3">
    <source>
        <dbReference type="Proteomes" id="UP000294829"/>
    </source>
</evidence>
<dbReference type="NCBIfam" id="NF043076">
    <property type="entry name" value="PHA_gran_PhaM"/>
    <property type="match status" value="1"/>
</dbReference>
<name>A0A4R5VUQ1_9BURK</name>
<feature type="region of interest" description="Disordered" evidence="1">
    <location>
        <begin position="129"/>
        <end position="165"/>
    </location>
</feature>
<dbReference type="EMBL" id="SMYL01000011">
    <property type="protein sequence ID" value="TDK62570.1"/>
    <property type="molecule type" value="Genomic_DNA"/>
</dbReference>
<dbReference type="Proteomes" id="UP000294829">
    <property type="component" value="Unassembled WGS sequence"/>
</dbReference>
<organism evidence="2 3">
    <name type="scientific">Sapientia aquatica</name>
    <dbReference type="NCBI Taxonomy" id="1549640"/>
    <lineage>
        <taxon>Bacteria</taxon>
        <taxon>Pseudomonadati</taxon>
        <taxon>Pseudomonadota</taxon>
        <taxon>Betaproteobacteria</taxon>
        <taxon>Burkholderiales</taxon>
        <taxon>Oxalobacteraceae</taxon>
        <taxon>Sapientia</taxon>
    </lineage>
</organism>
<accession>A0A4R5VUQ1</accession>
<gene>
    <name evidence="2" type="ORF">E2I14_16320</name>
</gene>
<reference evidence="2 3" key="1">
    <citation type="submission" date="2019-03" db="EMBL/GenBank/DDBJ databases">
        <title>Sapientia aquatica gen. nov., sp. nov., isolated from a crater lake.</title>
        <authorList>
            <person name="Felfoldi T."/>
            <person name="Szabo A."/>
            <person name="Toth E."/>
            <person name="Schumann P."/>
            <person name="Keki Z."/>
            <person name="Marialigeti K."/>
            <person name="Mathe I."/>
        </authorList>
    </citation>
    <scope>NUCLEOTIDE SEQUENCE [LARGE SCALE GENOMIC DNA]</scope>
    <source>
        <strain evidence="2 3">SA-152</strain>
    </source>
</reference>